<dbReference type="EMBL" id="JATAAI010000004">
    <property type="protein sequence ID" value="KAK1746050.1"/>
    <property type="molecule type" value="Genomic_DNA"/>
</dbReference>
<accession>A0AAD8YIE7</accession>
<organism evidence="9 10">
    <name type="scientific">Skeletonema marinoi</name>
    <dbReference type="NCBI Taxonomy" id="267567"/>
    <lineage>
        <taxon>Eukaryota</taxon>
        <taxon>Sar</taxon>
        <taxon>Stramenopiles</taxon>
        <taxon>Ochrophyta</taxon>
        <taxon>Bacillariophyta</taxon>
        <taxon>Coscinodiscophyceae</taxon>
        <taxon>Thalassiosirophycidae</taxon>
        <taxon>Thalassiosirales</taxon>
        <taxon>Skeletonemataceae</taxon>
        <taxon>Skeletonema</taxon>
        <taxon>Skeletonema marinoi-dohrnii complex</taxon>
    </lineage>
</organism>
<dbReference type="SUPFAM" id="SSF103473">
    <property type="entry name" value="MFS general substrate transporter"/>
    <property type="match status" value="1"/>
</dbReference>
<sequence length="613" mass="65937">MPISNISQPPSHESSSTAATSSNIAVGLQNIIVVSSHNPNNHNYESITTSNFTAYRPRLLYSALFSWNTVTCGKFIAPFLEDLSPVLFTDGVVGMTLAVQYAIVAIFAGYGGRLSDLEERKYQLSRQQQQQPSGSIHNSNNSNSNSGGGCWGVGRLKVLSFSILLGTCAILGHAVPSLYTQYYQTTTTYNPTHHHSQQVQFPYELSWQVTMRCIYALSLAIMAPCLDGLALAHLDCIDGASQADFGKERMYGAAFWGLGSLCAGVGIDRFGFGFLYVMTVLTAVVSYVAIGVYLVGLRRDTTGAFVVSAVVVPPSCSSLLVTVGEEEWNGIGYLGAEQQRNPTPSSRNTSSSNPTEGENNKTSAMQLFSLICQTGYGKALLFFVFALAVGISIVDNLAFIFFDTLGSSNTMNGLTVVFTVIFEVPIFYLAPRFLQKHGPGKLLLAAGIAYIVRVLGYTVAPHMSVVLLLETLHGVSYAGGKAGSVEYIAQIAPKGYEATGQGLLIFVNYMGIVAGLFAGGHIQETLGSRAMFYVMATIVALGTVVLLIAEICLGAPKRENEGGSSNNNPDEESTNLIKSESACSSGSYGDRATESFMRKNLKYDSLNKYVKDW</sequence>
<dbReference type="PANTHER" id="PTHR16172:SF41">
    <property type="entry name" value="MAJOR FACILITATOR SUPERFAMILY DOMAIN-CONTAINING PROTEIN 6-LIKE"/>
    <property type="match status" value="1"/>
</dbReference>
<feature type="transmembrane region" description="Helical" evidence="7">
    <location>
        <begin position="379"/>
        <end position="401"/>
    </location>
</feature>
<dbReference type="InterPro" id="IPR024989">
    <property type="entry name" value="MFS_assoc_dom"/>
</dbReference>
<evidence type="ECO:0000256" key="5">
    <source>
        <dbReference type="ARBA" id="ARBA00023136"/>
    </source>
</evidence>
<feature type="domain" description="Major facilitator superfamily (MFS) profile" evidence="8">
    <location>
        <begin position="374"/>
        <end position="613"/>
    </location>
</feature>
<dbReference type="Gene3D" id="1.20.1250.20">
    <property type="entry name" value="MFS general substrate transporter like domains"/>
    <property type="match status" value="1"/>
</dbReference>
<keyword evidence="4 7" id="KW-1133">Transmembrane helix</keyword>
<dbReference type="InterPro" id="IPR051717">
    <property type="entry name" value="MFS_MFSD6"/>
</dbReference>
<dbReference type="GO" id="GO:0016020">
    <property type="term" value="C:membrane"/>
    <property type="evidence" value="ECO:0007669"/>
    <property type="project" value="UniProtKB-SubCell"/>
</dbReference>
<protein>
    <submittedName>
        <fullName evidence="9">MFS transporter</fullName>
    </submittedName>
</protein>
<keyword evidence="10" id="KW-1185">Reference proteome</keyword>
<comment type="similarity">
    <text evidence="2">Belongs to the major facilitator superfamily. MFSD6 family.</text>
</comment>
<feature type="compositionally biased region" description="Low complexity" evidence="6">
    <location>
        <begin position="340"/>
        <end position="355"/>
    </location>
</feature>
<comment type="caution">
    <text evidence="9">The sequence shown here is derived from an EMBL/GenBank/DDBJ whole genome shotgun (WGS) entry which is preliminary data.</text>
</comment>
<feature type="transmembrane region" description="Helical" evidence="7">
    <location>
        <begin position="92"/>
        <end position="111"/>
    </location>
</feature>
<dbReference type="Pfam" id="PF12832">
    <property type="entry name" value="MFS_1_like"/>
    <property type="match status" value="1"/>
</dbReference>
<evidence type="ECO:0000256" key="6">
    <source>
        <dbReference type="SAM" id="MobiDB-lite"/>
    </source>
</evidence>
<gene>
    <name evidence="9" type="ORF">QTG54_002657</name>
</gene>
<feature type="transmembrane region" description="Helical" evidence="7">
    <location>
        <begin position="500"/>
        <end position="518"/>
    </location>
</feature>
<evidence type="ECO:0000259" key="8">
    <source>
        <dbReference type="PROSITE" id="PS50850"/>
    </source>
</evidence>
<dbReference type="Proteomes" id="UP001224775">
    <property type="component" value="Unassembled WGS sequence"/>
</dbReference>
<evidence type="ECO:0000313" key="10">
    <source>
        <dbReference type="Proteomes" id="UP001224775"/>
    </source>
</evidence>
<feature type="region of interest" description="Disordered" evidence="6">
    <location>
        <begin position="121"/>
        <end position="144"/>
    </location>
</feature>
<feature type="transmembrane region" description="Helical" evidence="7">
    <location>
        <begin position="530"/>
        <end position="549"/>
    </location>
</feature>
<evidence type="ECO:0000256" key="2">
    <source>
        <dbReference type="ARBA" id="ARBA00005241"/>
    </source>
</evidence>
<evidence type="ECO:0000256" key="1">
    <source>
        <dbReference type="ARBA" id="ARBA00004141"/>
    </source>
</evidence>
<dbReference type="PANTHER" id="PTHR16172">
    <property type="entry name" value="MAJOR FACILITATOR SUPERFAMILY DOMAIN-CONTAINING PROTEIN 6-LIKE"/>
    <property type="match status" value="1"/>
</dbReference>
<keyword evidence="5 7" id="KW-0472">Membrane</keyword>
<dbReference type="InterPro" id="IPR020846">
    <property type="entry name" value="MFS_dom"/>
</dbReference>
<evidence type="ECO:0000313" key="9">
    <source>
        <dbReference type="EMBL" id="KAK1746050.1"/>
    </source>
</evidence>
<dbReference type="InterPro" id="IPR036259">
    <property type="entry name" value="MFS_trans_sf"/>
</dbReference>
<feature type="transmembrane region" description="Helical" evidence="7">
    <location>
        <begin position="59"/>
        <end position="80"/>
    </location>
</feature>
<feature type="compositionally biased region" description="Low complexity" evidence="6">
    <location>
        <begin position="127"/>
        <end position="144"/>
    </location>
</feature>
<dbReference type="AlphaFoldDB" id="A0AAD8YIE7"/>
<feature type="compositionally biased region" description="Polar residues" evidence="6">
    <location>
        <begin position="562"/>
        <end position="587"/>
    </location>
</feature>
<comment type="subcellular location">
    <subcellularLocation>
        <location evidence="1">Membrane</location>
        <topology evidence="1">Multi-pass membrane protein</topology>
    </subcellularLocation>
</comment>
<keyword evidence="3 7" id="KW-0812">Transmembrane</keyword>
<feature type="transmembrane region" description="Helical" evidence="7">
    <location>
        <begin position="413"/>
        <end position="430"/>
    </location>
</feature>
<reference evidence="9" key="1">
    <citation type="submission" date="2023-06" db="EMBL/GenBank/DDBJ databases">
        <title>Survivors Of The Sea: Transcriptome response of Skeletonema marinoi to long-term dormancy.</title>
        <authorList>
            <person name="Pinder M.I.M."/>
            <person name="Kourtchenko O."/>
            <person name="Robertson E.K."/>
            <person name="Larsson T."/>
            <person name="Maumus F."/>
            <person name="Osuna-Cruz C.M."/>
            <person name="Vancaester E."/>
            <person name="Stenow R."/>
            <person name="Vandepoele K."/>
            <person name="Ploug H."/>
            <person name="Bruchert V."/>
            <person name="Godhe A."/>
            <person name="Topel M."/>
        </authorList>
    </citation>
    <scope>NUCLEOTIDE SEQUENCE</scope>
    <source>
        <strain evidence="9">R05AC</strain>
    </source>
</reference>
<feature type="transmembrane region" description="Helical" evidence="7">
    <location>
        <begin position="158"/>
        <end position="179"/>
    </location>
</feature>
<proteinExistence type="inferred from homology"/>
<feature type="transmembrane region" description="Helical" evidence="7">
    <location>
        <begin position="442"/>
        <end position="460"/>
    </location>
</feature>
<dbReference type="GO" id="GO:0022857">
    <property type="term" value="F:transmembrane transporter activity"/>
    <property type="evidence" value="ECO:0007669"/>
    <property type="project" value="InterPro"/>
</dbReference>
<feature type="region of interest" description="Disordered" evidence="6">
    <location>
        <begin position="336"/>
        <end position="360"/>
    </location>
</feature>
<evidence type="ECO:0000256" key="7">
    <source>
        <dbReference type="SAM" id="Phobius"/>
    </source>
</evidence>
<evidence type="ECO:0000256" key="4">
    <source>
        <dbReference type="ARBA" id="ARBA00022989"/>
    </source>
</evidence>
<name>A0AAD8YIE7_9STRA</name>
<dbReference type="PROSITE" id="PS50850">
    <property type="entry name" value="MFS"/>
    <property type="match status" value="1"/>
</dbReference>
<feature type="region of interest" description="Disordered" evidence="6">
    <location>
        <begin position="559"/>
        <end position="591"/>
    </location>
</feature>
<feature type="transmembrane region" description="Helical" evidence="7">
    <location>
        <begin position="273"/>
        <end position="295"/>
    </location>
</feature>
<evidence type="ECO:0000256" key="3">
    <source>
        <dbReference type="ARBA" id="ARBA00022692"/>
    </source>
</evidence>